<dbReference type="EMBL" id="ANOF01000026">
    <property type="protein sequence ID" value="EMI28636.1"/>
    <property type="molecule type" value="Genomic_DNA"/>
</dbReference>
<evidence type="ECO:0000313" key="1">
    <source>
        <dbReference type="EMBL" id="EMI28636.1"/>
    </source>
</evidence>
<comment type="caution">
    <text evidence="1">The sequence shown here is derived from an EMBL/GenBank/DDBJ whole genome shotgun (WGS) entry which is preliminary data.</text>
</comment>
<reference evidence="1 2" key="1">
    <citation type="journal article" date="2013" name="Mar. Genomics">
        <title>Expression of sulfatases in Rhodopirellula baltica and the diversity of sulfatases in the genus Rhodopirellula.</title>
        <authorList>
            <person name="Wegner C.E."/>
            <person name="Richter-Heitmann T."/>
            <person name="Klindworth A."/>
            <person name="Klockow C."/>
            <person name="Richter M."/>
            <person name="Achstetter T."/>
            <person name="Glockner F.O."/>
            <person name="Harder J."/>
        </authorList>
    </citation>
    <scope>NUCLEOTIDE SEQUENCE [LARGE SCALE GENOMIC DNA]</scope>
    <source>
        <strain evidence="1 2">SH398</strain>
    </source>
</reference>
<sequence length="54" mass="6416">MVRDPSPTLYDVAHWHWVLLANGHPQRSQGHRPWDRERREIGWPTANINPHVLD</sequence>
<dbReference type="Proteomes" id="UP000011996">
    <property type="component" value="Unassembled WGS sequence"/>
</dbReference>
<evidence type="ECO:0000313" key="2">
    <source>
        <dbReference type="Proteomes" id="UP000011996"/>
    </source>
</evidence>
<name>M5SAW1_9BACT</name>
<dbReference type="PATRIC" id="fig|1263868.3.peg.869"/>
<accession>M5SAW1</accession>
<organism evidence="1 2">
    <name type="scientific">Rhodopirellula europaea SH398</name>
    <dbReference type="NCBI Taxonomy" id="1263868"/>
    <lineage>
        <taxon>Bacteria</taxon>
        <taxon>Pseudomonadati</taxon>
        <taxon>Planctomycetota</taxon>
        <taxon>Planctomycetia</taxon>
        <taxon>Pirellulales</taxon>
        <taxon>Pirellulaceae</taxon>
        <taxon>Rhodopirellula</taxon>
    </lineage>
</organism>
<protein>
    <submittedName>
        <fullName evidence="1">Uncharacterized protein</fullName>
    </submittedName>
</protein>
<proteinExistence type="predicted"/>
<dbReference type="AlphaFoldDB" id="M5SAW1"/>
<gene>
    <name evidence="1" type="ORF">RESH_00798</name>
</gene>